<sequence>HFLTQIPQPMQRNSEMKAILSVGLTSIQSLPAVDQDQMSFCRSLMMIVNFTRTFLHSCAQRLGLQRLSSTIAMRVILSAMMVKI</sequence>
<evidence type="ECO:0000313" key="2">
    <source>
        <dbReference type="Proteomes" id="UP001207468"/>
    </source>
</evidence>
<organism evidence="1 2">
    <name type="scientific">Russula earlei</name>
    <dbReference type="NCBI Taxonomy" id="71964"/>
    <lineage>
        <taxon>Eukaryota</taxon>
        <taxon>Fungi</taxon>
        <taxon>Dikarya</taxon>
        <taxon>Basidiomycota</taxon>
        <taxon>Agaricomycotina</taxon>
        <taxon>Agaricomycetes</taxon>
        <taxon>Russulales</taxon>
        <taxon>Russulaceae</taxon>
        <taxon>Russula</taxon>
    </lineage>
</organism>
<evidence type="ECO:0000313" key="1">
    <source>
        <dbReference type="EMBL" id="KAI9507599.1"/>
    </source>
</evidence>
<comment type="caution">
    <text evidence="1">The sequence shown here is derived from an EMBL/GenBank/DDBJ whole genome shotgun (WGS) entry which is preliminary data.</text>
</comment>
<feature type="non-terminal residue" evidence="1">
    <location>
        <position position="1"/>
    </location>
</feature>
<name>A0ACC0U937_9AGAM</name>
<gene>
    <name evidence="1" type="ORF">F5148DRAFT_981203</name>
</gene>
<accession>A0ACC0U937</accession>
<protein>
    <submittedName>
        <fullName evidence="1">Uncharacterized protein</fullName>
    </submittedName>
</protein>
<dbReference type="EMBL" id="JAGFNK010000119">
    <property type="protein sequence ID" value="KAI9507599.1"/>
    <property type="molecule type" value="Genomic_DNA"/>
</dbReference>
<reference evidence="1" key="1">
    <citation type="submission" date="2021-03" db="EMBL/GenBank/DDBJ databases">
        <title>Evolutionary priming and transition to the ectomycorrhizal habit in an iconic lineage of mushroom-forming fungi: is preadaptation a requirement?</title>
        <authorList>
            <consortium name="DOE Joint Genome Institute"/>
            <person name="Looney B.P."/>
            <person name="Miyauchi S."/>
            <person name="Morin E."/>
            <person name="Drula E."/>
            <person name="Courty P.E."/>
            <person name="Chicoki N."/>
            <person name="Fauchery L."/>
            <person name="Kohler A."/>
            <person name="Kuo A."/>
            <person name="LaButti K."/>
            <person name="Pangilinan J."/>
            <person name="Lipzen A."/>
            <person name="Riley R."/>
            <person name="Andreopoulos W."/>
            <person name="He G."/>
            <person name="Johnson J."/>
            <person name="Barry K.W."/>
            <person name="Grigoriev I.V."/>
            <person name="Nagy L."/>
            <person name="Hibbett D."/>
            <person name="Henrissat B."/>
            <person name="Matheny P.B."/>
            <person name="Labbe J."/>
            <person name="Martin A.F."/>
        </authorList>
    </citation>
    <scope>NUCLEOTIDE SEQUENCE</scope>
    <source>
        <strain evidence="1">BPL698</strain>
    </source>
</reference>
<proteinExistence type="predicted"/>
<keyword evidence="2" id="KW-1185">Reference proteome</keyword>
<dbReference type="Proteomes" id="UP001207468">
    <property type="component" value="Unassembled WGS sequence"/>
</dbReference>